<gene>
    <name evidence="2" type="ORF">BT96DRAFT_988689</name>
</gene>
<sequence>MSKIPLTSETLTDDTPYSTPPFSEIFLSNPYLFSTLLRFVPWKDFLSLSQTGRIWRGFFQVRTSKAVKLRNIVLTRYVDEFAKALHDAGQDSALREDFGPELCWEDLVLLVISQQTPSTQLPYSCSIGTIVTLPQLARLALAHSRFVLVLQSISYSSSNPPPQEDESPVASPGNSYITEPSRGHHRASSAGSVRELIFPTPLTAAEHPAILASKSMTNVNVVPPVYSSTNSLSKDDRRGSKGRSMRPSPSTSTSTSTGSSWSGSSSSLPTSATTPSASPTLKANKRLSMASVIGKSSRTPPPPAMESRALRAYSSSFGWRRGLSDAKGRWEAVSSYRSAPLAPGSLHREFAEEIAGYGSELDNDDLFSTPRRRFVGSDARISGSESSFSEGTSSELSSSTSASNSTSATSISGLDGPPPLLQKDSLSRAEALAMNRGRVRPPHPPSAHTNVDMSSTRSGSASRSRPPSRSTTLSDVSPPHSSTSGSKSGLSSRTSTLGPGILRPPMKDRERLRSMPSANGFNPDHHNPHALHLAMSRIRAPILRVFVPSSDMSLPRTGEYPDDISGVSMCEEELLRAGLWDHLSVGDVSPSVAVWLIYNGYQLVPFTPGAQDSRGILPVYTTPGAIEGEGQEAWALPSWGYYDHLLPQDARSGPGGPKSNTGNINLRILLSKIPVSPLHHDMMHEPTLISVTTRVPSPHSPGGIVIVKKWVWSLRISVGSSSKFSSSSPVRNDSETEVGPGWEGEWVLEVDGTKEGKELLLSCVRQEQPNRDLMEWELIRERCGRGKVCLRYV</sequence>
<reference evidence="2" key="1">
    <citation type="journal article" date="2019" name="Environ. Microbiol.">
        <title>Fungal ecological strategies reflected in gene transcription - a case study of two litter decomposers.</title>
        <authorList>
            <person name="Barbi F."/>
            <person name="Kohler A."/>
            <person name="Barry K."/>
            <person name="Baskaran P."/>
            <person name="Daum C."/>
            <person name="Fauchery L."/>
            <person name="Ihrmark K."/>
            <person name="Kuo A."/>
            <person name="LaButti K."/>
            <person name="Lipzen A."/>
            <person name="Morin E."/>
            <person name="Grigoriev I.V."/>
            <person name="Henrissat B."/>
            <person name="Lindahl B."/>
            <person name="Martin F."/>
        </authorList>
    </citation>
    <scope>NUCLEOTIDE SEQUENCE</scope>
    <source>
        <strain evidence="2">JB14</strain>
    </source>
</reference>
<accession>A0A6A4I5G0</accession>
<proteinExistence type="predicted"/>
<dbReference type="AlphaFoldDB" id="A0A6A4I5G0"/>
<feature type="region of interest" description="Disordered" evidence="1">
    <location>
        <begin position="155"/>
        <end position="191"/>
    </location>
</feature>
<dbReference type="Proteomes" id="UP000799118">
    <property type="component" value="Unassembled WGS sequence"/>
</dbReference>
<dbReference type="EMBL" id="ML769411">
    <property type="protein sequence ID" value="KAE9405140.1"/>
    <property type="molecule type" value="Genomic_DNA"/>
</dbReference>
<dbReference type="OrthoDB" id="3269821at2759"/>
<name>A0A6A4I5G0_9AGAR</name>
<feature type="compositionally biased region" description="Low complexity" evidence="1">
    <location>
        <begin position="247"/>
        <end position="281"/>
    </location>
</feature>
<feature type="compositionally biased region" description="Low complexity" evidence="1">
    <location>
        <begin position="454"/>
        <end position="499"/>
    </location>
</feature>
<feature type="region of interest" description="Disordered" evidence="1">
    <location>
        <begin position="223"/>
        <end position="286"/>
    </location>
</feature>
<feature type="compositionally biased region" description="Low complexity" evidence="1">
    <location>
        <begin position="382"/>
        <end position="413"/>
    </location>
</feature>
<keyword evidence="3" id="KW-1185">Reference proteome</keyword>
<feature type="region of interest" description="Disordered" evidence="1">
    <location>
        <begin position="378"/>
        <end position="422"/>
    </location>
</feature>
<evidence type="ECO:0008006" key="4">
    <source>
        <dbReference type="Google" id="ProtNLM"/>
    </source>
</evidence>
<evidence type="ECO:0000313" key="2">
    <source>
        <dbReference type="EMBL" id="KAE9405140.1"/>
    </source>
</evidence>
<feature type="region of interest" description="Disordered" evidence="1">
    <location>
        <begin position="435"/>
        <end position="526"/>
    </location>
</feature>
<feature type="compositionally biased region" description="Polar residues" evidence="1">
    <location>
        <begin position="223"/>
        <end position="232"/>
    </location>
</feature>
<evidence type="ECO:0000256" key="1">
    <source>
        <dbReference type="SAM" id="MobiDB-lite"/>
    </source>
</evidence>
<protein>
    <recommendedName>
        <fullName evidence="4">F-box domain-containing protein</fullName>
    </recommendedName>
</protein>
<evidence type="ECO:0000313" key="3">
    <source>
        <dbReference type="Proteomes" id="UP000799118"/>
    </source>
</evidence>
<organism evidence="2 3">
    <name type="scientific">Gymnopus androsaceus JB14</name>
    <dbReference type="NCBI Taxonomy" id="1447944"/>
    <lineage>
        <taxon>Eukaryota</taxon>
        <taxon>Fungi</taxon>
        <taxon>Dikarya</taxon>
        <taxon>Basidiomycota</taxon>
        <taxon>Agaricomycotina</taxon>
        <taxon>Agaricomycetes</taxon>
        <taxon>Agaricomycetidae</taxon>
        <taxon>Agaricales</taxon>
        <taxon>Marasmiineae</taxon>
        <taxon>Omphalotaceae</taxon>
        <taxon>Gymnopus</taxon>
    </lineage>
</organism>